<reference evidence="2" key="1">
    <citation type="submission" date="2017-10" db="EMBL/GenBank/DDBJ databases">
        <title>Rapid genome shrinkage in a self-fertile nematode reveals novel sperm competition proteins.</title>
        <authorList>
            <person name="Yin D."/>
            <person name="Schwarz E.M."/>
            <person name="Thomas C.G."/>
            <person name="Felde R.L."/>
            <person name="Korf I.F."/>
            <person name="Cutter A.D."/>
            <person name="Schartner C.M."/>
            <person name="Ralston E.J."/>
            <person name="Meyer B.J."/>
            <person name="Haag E.S."/>
        </authorList>
    </citation>
    <scope>NUCLEOTIDE SEQUENCE [LARGE SCALE GENOMIC DNA]</scope>
    <source>
        <strain evidence="2">JU1422</strain>
    </source>
</reference>
<accession>A0A2G5TSE0</accession>
<dbReference type="OrthoDB" id="5909553at2759"/>
<organism evidence="1 2">
    <name type="scientific">Caenorhabditis nigoni</name>
    <dbReference type="NCBI Taxonomy" id="1611254"/>
    <lineage>
        <taxon>Eukaryota</taxon>
        <taxon>Metazoa</taxon>
        <taxon>Ecdysozoa</taxon>
        <taxon>Nematoda</taxon>
        <taxon>Chromadorea</taxon>
        <taxon>Rhabditida</taxon>
        <taxon>Rhabditina</taxon>
        <taxon>Rhabditomorpha</taxon>
        <taxon>Rhabditoidea</taxon>
        <taxon>Rhabditidae</taxon>
        <taxon>Peloderinae</taxon>
        <taxon>Caenorhabditis</taxon>
    </lineage>
</organism>
<protein>
    <submittedName>
        <fullName evidence="1">Uncharacterized protein</fullName>
    </submittedName>
</protein>
<name>A0A2G5TSE0_9PELO</name>
<comment type="caution">
    <text evidence="1">The sequence shown here is derived from an EMBL/GenBank/DDBJ whole genome shotgun (WGS) entry which is preliminary data.</text>
</comment>
<evidence type="ECO:0000313" key="1">
    <source>
        <dbReference type="EMBL" id="PIC30207.1"/>
    </source>
</evidence>
<proteinExistence type="predicted"/>
<sequence>MDEPKRYAKNGICRFENFPECLNNPNEIDMGTTIIDRISIKWFMGLERVPNPEEERFRAYIRSECANEKVRITFFVLLKVVSTFFHIHSRGKRTNETNDRMFTAGSRKISEIVNLPTVFLKNGALQIEYGIHLEGYHSDDGIWNFNFRDDFFSFRTDRALKLLHFHSQYVSSKFSVDDPILSDCVLPLNRHFHEHYTDVALQIAHGVRLPLSVDGCFKVAEIAEKLKLRNVSRYVERKMMEIDGACNQDYYNYWKNDTFLKMAIRYDFNHFLAHYMKTRGSIKKKFSRSDIQFMSKNAKMLTGNNQCRIS</sequence>
<evidence type="ECO:0000313" key="2">
    <source>
        <dbReference type="Proteomes" id="UP000230233"/>
    </source>
</evidence>
<dbReference type="EMBL" id="PDUG01000005">
    <property type="protein sequence ID" value="PIC30207.1"/>
    <property type="molecule type" value="Genomic_DNA"/>
</dbReference>
<dbReference type="AlphaFoldDB" id="A0A2G5TSE0"/>
<gene>
    <name evidence="1" type="primary">Cnig_chr_V.g21529</name>
    <name evidence="1" type="ORF">B9Z55_021529</name>
</gene>
<dbReference type="Proteomes" id="UP000230233">
    <property type="component" value="Chromosome V"/>
</dbReference>
<keyword evidence="2" id="KW-1185">Reference proteome</keyword>